<reference evidence="7 8" key="1">
    <citation type="submission" date="2020-01" db="EMBL/GenBank/DDBJ databases">
        <title>Whole genome and functional gene identification of agarase of Vibrio HN897.</title>
        <authorList>
            <person name="Liu Y."/>
            <person name="Zhao Z."/>
        </authorList>
    </citation>
    <scope>NUCLEOTIDE SEQUENCE [LARGE SCALE GENOMIC DNA]</scope>
    <source>
        <strain evidence="7 8">HN897</strain>
    </source>
</reference>
<dbReference type="NCBIfam" id="TIGR01730">
    <property type="entry name" value="RND_mfp"/>
    <property type="match status" value="1"/>
</dbReference>
<dbReference type="GO" id="GO:1990281">
    <property type="term" value="C:efflux pump complex"/>
    <property type="evidence" value="ECO:0007669"/>
    <property type="project" value="TreeGrafter"/>
</dbReference>
<evidence type="ECO:0000259" key="5">
    <source>
        <dbReference type="Pfam" id="PF25967"/>
    </source>
</evidence>
<dbReference type="Gene3D" id="2.40.30.170">
    <property type="match status" value="1"/>
</dbReference>
<feature type="coiled-coil region" evidence="2">
    <location>
        <begin position="110"/>
        <end position="169"/>
    </location>
</feature>
<feature type="signal peptide" evidence="3">
    <location>
        <begin position="1"/>
        <end position="28"/>
    </location>
</feature>
<dbReference type="KEGG" id="vas:GT360_18390"/>
<dbReference type="InterPro" id="IPR058647">
    <property type="entry name" value="BSH_CzcB-like"/>
</dbReference>
<dbReference type="PANTHER" id="PTHR30469:SF20">
    <property type="entry name" value="EFFLUX RND TRANSPORTER PERIPLASMIC ADAPTOR SUBUNIT"/>
    <property type="match status" value="1"/>
</dbReference>
<dbReference type="GO" id="GO:0015562">
    <property type="term" value="F:efflux transmembrane transporter activity"/>
    <property type="evidence" value="ECO:0007669"/>
    <property type="project" value="TreeGrafter"/>
</dbReference>
<dbReference type="SUPFAM" id="SSF111369">
    <property type="entry name" value="HlyD-like secretion proteins"/>
    <property type="match status" value="1"/>
</dbReference>
<keyword evidence="2" id="KW-0175">Coiled coil</keyword>
<comment type="similarity">
    <text evidence="1">Belongs to the membrane fusion protein (MFP) (TC 8.A.1) family.</text>
</comment>
<organism evidence="7 8">
    <name type="scientific">Vibrio astriarenae</name>
    <dbReference type="NCBI Taxonomy" id="1481923"/>
    <lineage>
        <taxon>Bacteria</taxon>
        <taxon>Pseudomonadati</taxon>
        <taxon>Pseudomonadota</taxon>
        <taxon>Gammaproteobacteria</taxon>
        <taxon>Vibrionales</taxon>
        <taxon>Vibrionaceae</taxon>
        <taxon>Vibrio</taxon>
    </lineage>
</organism>
<evidence type="ECO:0000256" key="3">
    <source>
        <dbReference type="SAM" id="SignalP"/>
    </source>
</evidence>
<dbReference type="PANTHER" id="PTHR30469">
    <property type="entry name" value="MULTIDRUG RESISTANCE PROTEIN MDTA"/>
    <property type="match status" value="1"/>
</dbReference>
<evidence type="ECO:0000256" key="2">
    <source>
        <dbReference type="SAM" id="Coils"/>
    </source>
</evidence>
<accession>A0A7Z2T744</accession>
<name>A0A7Z2T744_9VIBR</name>
<evidence type="ECO:0000256" key="1">
    <source>
        <dbReference type="ARBA" id="ARBA00009477"/>
    </source>
</evidence>
<dbReference type="Gene3D" id="2.40.420.20">
    <property type="match status" value="1"/>
</dbReference>
<feature type="chain" id="PRO_5030922604" evidence="3">
    <location>
        <begin position="29"/>
        <end position="361"/>
    </location>
</feature>
<evidence type="ECO:0000313" key="7">
    <source>
        <dbReference type="EMBL" id="QIA65505.1"/>
    </source>
</evidence>
<evidence type="ECO:0000259" key="6">
    <source>
        <dbReference type="Pfam" id="PF25973"/>
    </source>
</evidence>
<dbReference type="InterPro" id="IPR006143">
    <property type="entry name" value="RND_pump_MFP"/>
</dbReference>
<sequence>MNLSTSSLLSVKKTSLALVISASALLLAGCNGEQVVEEKAPTIRPVVTEYITHLEQGEFFFNGILSASERAELSFRHSGRVIEILVDEGTEVEAGQLLARLESSDAEIMVLAAQTEVDNLKAEHQRAQTLFDRQQSISKSQLDEMTMRYKLAQSRLQEAQNRLNDSELRAPFSGLVSRRMVDAHTMVQANESIVAVHDLSQLEVTIDVPERLMTQARPGAELYATTALLPNHQFHLYVKKFETEPNPITRTYAVTLGLSDLHSSPLLPGMSLRVVAQWQQSDVNQFNVPLSSISPDNLGNQYLWVVDDNNRVQKRIVETGSLIGDRIQVISSLNEGEQVVVSGVRSLSQDLEVRPMAKEAL</sequence>
<dbReference type="InterPro" id="IPR058627">
    <property type="entry name" value="MdtA-like_C"/>
</dbReference>
<evidence type="ECO:0000259" key="4">
    <source>
        <dbReference type="Pfam" id="PF25954"/>
    </source>
</evidence>
<dbReference type="Pfam" id="PF25954">
    <property type="entry name" value="Beta-barrel_RND_2"/>
    <property type="match status" value="1"/>
</dbReference>
<gene>
    <name evidence="7" type="ORF">GT360_18390</name>
</gene>
<proteinExistence type="inferred from homology"/>
<evidence type="ECO:0000313" key="8">
    <source>
        <dbReference type="Proteomes" id="UP000464262"/>
    </source>
</evidence>
<dbReference type="AlphaFoldDB" id="A0A7Z2T744"/>
<protein>
    <submittedName>
        <fullName evidence="7">Efflux RND transporter periplasmic adaptor subunit</fullName>
    </submittedName>
</protein>
<feature type="domain" description="CusB-like beta-barrel" evidence="4">
    <location>
        <begin position="204"/>
        <end position="275"/>
    </location>
</feature>
<dbReference type="Pfam" id="PF25973">
    <property type="entry name" value="BSH_CzcB"/>
    <property type="match status" value="1"/>
</dbReference>
<keyword evidence="8" id="KW-1185">Reference proteome</keyword>
<dbReference type="EMBL" id="CP047476">
    <property type="protein sequence ID" value="QIA65505.1"/>
    <property type="molecule type" value="Genomic_DNA"/>
</dbReference>
<keyword evidence="3" id="KW-0732">Signal</keyword>
<dbReference type="InterPro" id="IPR058792">
    <property type="entry name" value="Beta-barrel_RND_2"/>
</dbReference>
<dbReference type="Gene3D" id="2.40.50.100">
    <property type="match status" value="1"/>
</dbReference>
<feature type="domain" description="CzcB-like barrel-sandwich hybrid" evidence="6">
    <location>
        <begin position="73"/>
        <end position="198"/>
    </location>
</feature>
<dbReference type="RefSeq" id="WP_164650405.1">
    <property type="nucleotide sequence ID" value="NZ_CP047476.1"/>
</dbReference>
<dbReference type="Proteomes" id="UP000464262">
    <property type="component" value="Chromosome 2"/>
</dbReference>
<feature type="domain" description="Multidrug resistance protein MdtA-like C-terminal permuted SH3" evidence="5">
    <location>
        <begin position="288"/>
        <end position="344"/>
    </location>
</feature>
<dbReference type="Pfam" id="PF25967">
    <property type="entry name" value="RND-MFP_C"/>
    <property type="match status" value="1"/>
</dbReference>